<sequence length="114" mass="12431">MEGWRRGEVKIADHVVAVIAGLAAQDIPGIVTKASGLYDEMSKRISGKNAAKGVIVLIDEESTRIELRVAVQYGTIIHAVCGKLQQKVKELVENFTGLEVREVNVRVESIEMGT</sequence>
<comment type="similarity">
    <text evidence="1">Belongs to the asp23 family.</text>
</comment>
<gene>
    <name evidence="2" type="ORF">EDM56_29700</name>
</gene>
<organism evidence="2 3">
    <name type="scientific">Brevibacillus fluminis</name>
    <dbReference type="NCBI Taxonomy" id="511487"/>
    <lineage>
        <taxon>Bacteria</taxon>
        <taxon>Bacillati</taxon>
        <taxon>Bacillota</taxon>
        <taxon>Bacilli</taxon>
        <taxon>Bacillales</taxon>
        <taxon>Paenibacillaceae</taxon>
        <taxon>Brevibacillus</taxon>
    </lineage>
</organism>
<dbReference type="OrthoDB" id="9791482at2"/>
<protein>
    <submittedName>
        <fullName evidence="2">Asp23/Gls24 family envelope stress response protein</fullName>
    </submittedName>
</protein>
<dbReference type="Proteomes" id="UP000271031">
    <property type="component" value="Unassembled WGS sequence"/>
</dbReference>
<dbReference type="Pfam" id="PF03780">
    <property type="entry name" value="Asp23"/>
    <property type="match status" value="1"/>
</dbReference>
<dbReference type="PANTHER" id="PTHR34297">
    <property type="entry name" value="HYPOTHETICAL CYTOSOLIC PROTEIN-RELATED"/>
    <property type="match status" value="1"/>
</dbReference>
<reference evidence="2 3" key="1">
    <citation type="submission" date="2018-10" db="EMBL/GenBank/DDBJ databases">
        <title>Phylogenomics of Brevibacillus.</title>
        <authorList>
            <person name="Dunlap C."/>
        </authorList>
    </citation>
    <scope>NUCLEOTIDE SEQUENCE [LARGE SCALE GENOMIC DNA]</scope>
    <source>
        <strain evidence="2 3">JCM 15716</strain>
    </source>
</reference>
<comment type="caution">
    <text evidence="2">The sequence shown here is derived from an EMBL/GenBank/DDBJ whole genome shotgun (WGS) entry which is preliminary data.</text>
</comment>
<evidence type="ECO:0000313" key="2">
    <source>
        <dbReference type="EMBL" id="RNB79213.1"/>
    </source>
</evidence>
<proteinExistence type="inferred from homology"/>
<dbReference type="RefSeq" id="WP_122921538.1">
    <property type="nucleotide sequence ID" value="NZ_RHHQ01000029.1"/>
</dbReference>
<evidence type="ECO:0000313" key="3">
    <source>
        <dbReference type="Proteomes" id="UP000271031"/>
    </source>
</evidence>
<evidence type="ECO:0000256" key="1">
    <source>
        <dbReference type="ARBA" id="ARBA00005721"/>
    </source>
</evidence>
<accession>A0A3M8CU41</accession>
<dbReference type="AlphaFoldDB" id="A0A3M8CU41"/>
<dbReference type="EMBL" id="RHHQ01000029">
    <property type="protein sequence ID" value="RNB79213.1"/>
    <property type="molecule type" value="Genomic_DNA"/>
</dbReference>
<name>A0A3M8CU41_9BACL</name>
<dbReference type="InterPro" id="IPR005531">
    <property type="entry name" value="Asp23"/>
</dbReference>
<keyword evidence="3" id="KW-1185">Reference proteome</keyword>